<evidence type="ECO:0000259" key="12">
    <source>
        <dbReference type="PROSITE" id="PS50075"/>
    </source>
</evidence>
<dbReference type="Gene3D" id="3.30.70.3290">
    <property type="match status" value="3"/>
</dbReference>
<dbReference type="SMART" id="SM00822">
    <property type="entry name" value="PKS_KR"/>
    <property type="match status" value="2"/>
</dbReference>
<dbReference type="InterPro" id="IPR016035">
    <property type="entry name" value="Acyl_Trfase/lysoPLipase"/>
</dbReference>
<dbReference type="InterPro" id="IPR020807">
    <property type="entry name" value="PKS_DH"/>
</dbReference>
<evidence type="ECO:0000313" key="14">
    <source>
        <dbReference type="EMBL" id="ADJ42437.1"/>
    </source>
</evidence>
<dbReference type="InterPro" id="IPR045851">
    <property type="entry name" value="AMP-bd_C_sf"/>
</dbReference>
<dbReference type="KEGG" id="amd:AMED_0617"/>
<dbReference type="InterPro" id="IPR042099">
    <property type="entry name" value="ANL_N_sf"/>
</dbReference>
<feature type="domain" description="Ketosynthase family 3 (KS3)" evidence="13">
    <location>
        <begin position="3171"/>
        <end position="3595"/>
    </location>
</feature>
<reference evidence="14 15" key="1">
    <citation type="journal article" date="2010" name="Cell Res.">
        <title>Complete genome sequence of the rifamycin SV-producing Amycolatopsis mediterranei U32 revealed its genetic characteristics in phylogeny and metabolism.</title>
        <authorList>
            <person name="Zhao W."/>
            <person name="Zhong Y."/>
            <person name="Yuan H."/>
            <person name="Wang J."/>
            <person name="Zheng H."/>
            <person name="Wang Y."/>
            <person name="Cen X."/>
            <person name="Xu F."/>
            <person name="Bai J."/>
            <person name="Han X."/>
            <person name="Lu G."/>
            <person name="Zhu Y."/>
            <person name="Shao Z."/>
            <person name="Yan H."/>
            <person name="Li C."/>
            <person name="Peng N."/>
            <person name="Zhang Z."/>
            <person name="Zhang Y."/>
            <person name="Lin W."/>
            <person name="Fan Y."/>
            <person name="Qin Z."/>
            <person name="Hu Y."/>
            <person name="Zhu B."/>
            <person name="Wang S."/>
            <person name="Ding X."/>
            <person name="Zhao G.P."/>
        </authorList>
    </citation>
    <scope>NUCLEOTIDE SEQUENCE [LARGE SCALE GENOMIC DNA]</scope>
    <source>
        <strain evidence="15">U-32</strain>
    </source>
</reference>
<dbReference type="InterPro" id="IPR013968">
    <property type="entry name" value="PKS_KR"/>
</dbReference>
<dbReference type="Gene3D" id="3.10.129.10">
    <property type="entry name" value="Hotdog Thioesterase"/>
    <property type="match status" value="1"/>
</dbReference>
<dbReference type="Gene3D" id="3.40.50.12780">
    <property type="entry name" value="N-terminal domain of ligase-like"/>
    <property type="match status" value="1"/>
</dbReference>
<organism evidence="14 15">
    <name type="scientific">Amycolatopsis mediterranei (strain U-32)</name>
    <dbReference type="NCBI Taxonomy" id="749927"/>
    <lineage>
        <taxon>Bacteria</taxon>
        <taxon>Bacillati</taxon>
        <taxon>Actinomycetota</taxon>
        <taxon>Actinomycetes</taxon>
        <taxon>Pseudonocardiales</taxon>
        <taxon>Pseudonocardiaceae</taxon>
        <taxon>Amycolatopsis</taxon>
    </lineage>
</organism>
<keyword evidence="2" id="KW-0597">Phosphoprotein</keyword>
<dbReference type="SMART" id="SM00825">
    <property type="entry name" value="PKS_KS"/>
    <property type="match status" value="3"/>
</dbReference>
<dbReference type="SUPFAM" id="SSF56801">
    <property type="entry name" value="Acetyl-CoA synthetase-like"/>
    <property type="match status" value="1"/>
</dbReference>
<dbReference type="InterPro" id="IPR016036">
    <property type="entry name" value="Malonyl_transacylase_ACP-bd"/>
</dbReference>
<feature type="domain" description="Carrier" evidence="12">
    <location>
        <begin position="540"/>
        <end position="614"/>
    </location>
</feature>
<dbReference type="InterPro" id="IPR014031">
    <property type="entry name" value="Ketoacyl_synth_C"/>
</dbReference>
<dbReference type="InterPro" id="IPR036291">
    <property type="entry name" value="NAD(P)-bd_dom_sf"/>
</dbReference>
<dbReference type="Gene3D" id="3.40.50.720">
    <property type="entry name" value="NAD(P)-binding Rossmann-like Domain"/>
    <property type="match status" value="2"/>
</dbReference>
<evidence type="ECO:0000256" key="5">
    <source>
        <dbReference type="ARBA" id="ARBA00023268"/>
    </source>
</evidence>
<dbReference type="InterPro" id="IPR057326">
    <property type="entry name" value="KR_dom"/>
</dbReference>
<dbReference type="PROSITE" id="PS00012">
    <property type="entry name" value="PHOSPHOPANTETHEINE"/>
    <property type="match status" value="2"/>
</dbReference>
<dbReference type="InterPro" id="IPR041618">
    <property type="entry name" value="PKS_DE"/>
</dbReference>
<dbReference type="FunFam" id="3.40.47.10:FF:000019">
    <property type="entry name" value="Polyketide synthase type I"/>
    <property type="match status" value="3"/>
</dbReference>
<dbReference type="InterPro" id="IPR020806">
    <property type="entry name" value="PKS_PP-bd"/>
</dbReference>
<dbReference type="InterPro" id="IPR016039">
    <property type="entry name" value="Thiolase-like"/>
</dbReference>
<dbReference type="Pfam" id="PF18369">
    <property type="entry name" value="PKS_DE"/>
    <property type="match status" value="1"/>
</dbReference>
<dbReference type="Gene3D" id="1.10.1200.10">
    <property type="entry name" value="ACP-like"/>
    <property type="match status" value="4"/>
</dbReference>
<evidence type="ECO:0000256" key="8">
    <source>
        <dbReference type="ARBA" id="ARBA00060158"/>
    </source>
</evidence>
<dbReference type="Pfam" id="PF00501">
    <property type="entry name" value="AMP-binding"/>
    <property type="match status" value="1"/>
</dbReference>
<evidence type="ECO:0000259" key="13">
    <source>
        <dbReference type="PROSITE" id="PS52004"/>
    </source>
</evidence>
<dbReference type="PANTHER" id="PTHR43775">
    <property type="entry name" value="FATTY ACID SYNTHASE"/>
    <property type="match status" value="1"/>
</dbReference>
<dbReference type="Gene3D" id="3.10.129.110">
    <property type="entry name" value="Polyketide synthase dehydratase"/>
    <property type="match status" value="1"/>
</dbReference>
<dbReference type="PANTHER" id="PTHR43775:SF51">
    <property type="entry name" value="INACTIVE PHENOLPHTHIOCEROL SYNTHESIS POLYKETIDE SYNTHASE TYPE I PKS1-RELATED"/>
    <property type="match status" value="1"/>
</dbReference>
<comment type="catalytic activity">
    <reaction evidence="7">
        <text>6 (S)-methylmalonyl-CoA + propanoyl-CoA + 6 NADPH + 12 H(+) = 6-deoxyerythronolide B + 6 CO2 + 6 NADP(+) + 7 CoA + H2O</text>
        <dbReference type="Rhea" id="RHEA:23068"/>
        <dbReference type="ChEBI" id="CHEBI:15377"/>
        <dbReference type="ChEBI" id="CHEBI:15378"/>
        <dbReference type="ChEBI" id="CHEBI:16089"/>
        <dbReference type="ChEBI" id="CHEBI:16526"/>
        <dbReference type="ChEBI" id="CHEBI:57287"/>
        <dbReference type="ChEBI" id="CHEBI:57327"/>
        <dbReference type="ChEBI" id="CHEBI:57392"/>
        <dbReference type="ChEBI" id="CHEBI:57783"/>
        <dbReference type="ChEBI" id="CHEBI:58349"/>
        <dbReference type="EC" id="2.3.1.94"/>
    </reaction>
</comment>
<dbReference type="FunFam" id="1.10.1200.10:FF:000007">
    <property type="entry name" value="Probable polyketide synthase pks17"/>
    <property type="match status" value="2"/>
</dbReference>
<dbReference type="SUPFAM" id="SSF53901">
    <property type="entry name" value="Thiolase-like"/>
    <property type="match status" value="3"/>
</dbReference>
<dbReference type="SMART" id="SM00827">
    <property type="entry name" value="PKS_AT"/>
    <property type="match status" value="3"/>
</dbReference>
<dbReference type="SUPFAM" id="SSF55048">
    <property type="entry name" value="Probable ACP-binding domain of malonyl-CoA ACP transacylase"/>
    <property type="match status" value="3"/>
</dbReference>
<dbReference type="HOGENOM" id="CLU_000022_35_8_11"/>
<evidence type="ECO:0000256" key="2">
    <source>
        <dbReference type="ARBA" id="ARBA00022553"/>
    </source>
</evidence>
<dbReference type="InterPro" id="IPR050091">
    <property type="entry name" value="PKS_NRPS_Biosynth_Enz"/>
</dbReference>
<dbReference type="InterPro" id="IPR042104">
    <property type="entry name" value="PKS_dehydratase_sf"/>
</dbReference>
<feature type="domain" description="Carrier" evidence="12">
    <location>
        <begin position="2102"/>
        <end position="2177"/>
    </location>
</feature>
<dbReference type="InterPro" id="IPR032821">
    <property type="entry name" value="PKS_assoc"/>
</dbReference>
<dbReference type="EMBL" id="CP002000">
    <property type="protein sequence ID" value="ADJ42437.1"/>
    <property type="molecule type" value="Genomic_DNA"/>
</dbReference>
<dbReference type="PROSITE" id="PS52004">
    <property type="entry name" value="KS3_2"/>
    <property type="match status" value="3"/>
</dbReference>
<dbReference type="InterPro" id="IPR020841">
    <property type="entry name" value="PKS_Beta-ketoAc_synthase_dom"/>
</dbReference>
<dbReference type="eggNOG" id="COG3321">
    <property type="taxonomic scope" value="Bacteria"/>
</dbReference>
<dbReference type="Pfam" id="PF00550">
    <property type="entry name" value="PP-binding"/>
    <property type="match status" value="4"/>
</dbReference>
<dbReference type="CDD" id="cd00833">
    <property type="entry name" value="PKS"/>
    <property type="match status" value="3"/>
</dbReference>
<dbReference type="PROSITE" id="PS00606">
    <property type="entry name" value="KS3_1"/>
    <property type="match status" value="3"/>
</dbReference>
<dbReference type="InterPro" id="IPR000873">
    <property type="entry name" value="AMP-dep_synth/lig_dom"/>
</dbReference>
<name>A0A0H3CUX4_AMYMU</name>
<dbReference type="InterPro" id="IPR018201">
    <property type="entry name" value="Ketoacyl_synth_AS"/>
</dbReference>
<keyword evidence="3" id="KW-0808">Transferase</keyword>
<feature type="domain" description="Ketosynthase family 3 (KS3)" evidence="13">
    <location>
        <begin position="2194"/>
        <end position="2617"/>
    </location>
</feature>
<dbReference type="eggNOG" id="COG0318">
    <property type="taxonomic scope" value="Bacteria"/>
</dbReference>
<dbReference type="SUPFAM" id="SSF52151">
    <property type="entry name" value="FabD/lysophospholipase-like"/>
    <property type="match status" value="3"/>
</dbReference>
<dbReference type="NCBIfam" id="NF045894">
    <property type="entry name" value="PKS_plus_SDR"/>
    <property type="match status" value="1"/>
</dbReference>
<feature type="domain" description="Carrier" evidence="12">
    <location>
        <begin position="4578"/>
        <end position="4653"/>
    </location>
</feature>
<dbReference type="Pfam" id="PF21089">
    <property type="entry name" value="PKS_DH_N"/>
    <property type="match status" value="1"/>
</dbReference>
<dbReference type="InterPro" id="IPR006162">
    <property type="entry name" value="Ppantetheine_attach_site"/>
</dbReference>
<dbReference type="PATRIC" id="fig|749927.5.peg.640"/>
<dbReference type="Pfam" id="PF00698">
    <property type="entry name" value="Acyl_transf_1"/>
    <property type="match status" value="3"/>
</dbReference>
<accession>A0A0H3CUX4</accession>
<dbReference type="Proteomes" id="UP000000328">
    <property type="component" value="Chromosome"/>
</dbReference>
<dbReference type="SMART" id="SM00823">
    <property type="entry name" value="PKS_PP"/>
    <property type="match status" value="4"/>
</dbReference>
<dbReference type="InterPro" id="IPR020845">
    <property type="entry name" value="AMP-binding_CS"/>
</dbReference>
<dbReference type="InterPro" id="IPR014030">
    <property type="entry name" value="Ketoacyl_synth_N"/>
</dbReference>
<evidence type="ECO:0000313" key="15">
    <source>
        <dbReference type="Proteomes" id="UP000000328"/>
    </source>
</evidence>
<dbReference type="Pfam" id="PF08659">
    <property type="entry name" value="KR"/>
    <property type="match status" value="2"/>
</dbReference>
<evidence type="ECO:0000256" key="7">
    <source>
        <dbReference type="ARBA" id="ARBA00052442"/>
    </source>
</evidence>
<comment type="function">
    <text evidence="8">Involved in the biosynthesis of antibiotic erythromycin via the biosynthesis of its aglycone precursor, 6-deoxyerythronolide B (6-dEB).</text>
</comment>
<evidence type="ECO:0000256" key="11">
    <source>
        <dbReference type="ARBA" id="ARBA00066981"/>
    </source>
</evidence>
<protein>
    <recommendedName>
        <fullName evidence="11">6-deoxyerythronolide-B synthase</fullName>
        <ecNumber evidence="11">2.3.1.94</ecNumber>
    </recommendedName>
</protein>
<evidence type="ECO:0000256" key="1">
    <source>
        <dbReference type="ARBA" id="ARBA00022450"/>
    </source>
</evidence>
<feature type="domain" description="Carrier" evidence="12">
    <location>
        <begin position="3079"/>
        <end position="3154"/>
    </location>
</feature>
<keyword evidence="1" id="KW-0596">Phosphopantetheine</keyword>
<dbReference type="Pfam" id="PF00109">
    <property type="entry name" value="ketoacyl-synt"/>
    <property type="match status" value="3"/>
</dbReference>
<evidence type="ECO:0000256" key="10">
    <source>
        <dbReference type="ARBA" id="ARBA00063272"/>
    </source>
</evidence>
<dbReference type="SMART" id="SM01294">
    <property type="entry name" value="PKS_PP_betabranch"/>
    <property type="match status" value="1"/>
</dbReference>
<dbReference type="eggNOG" id="COG0300">
    <property type="taxonomic scope" value="Bacteria"/>
</dbReference>
<dbReference type="InterPro" id="IPR025110">
    <property type="entry name" value="AMP-bd_C"/>
</dbReference>
<comment type="subunit">
    <text evidence="10">Homodimer. Erythronolide synthase is composed of EryAI, EryAII and EryAIII multimodular (2 modules) polypeptides each coding for a functional synthase subunit which participates in 2 of the six FAS-like elongation steps required for formation of the polyketide. Module 1, 2, 3, 4, 5, and 6 participating in biosynthesis steps 1, 2, 3, 4, 5, and 6, respectively.</text>
</comment>
<dbReference type="GO" id="GO:0031177">
    <property type="term" value="F:phosphopantetheine binding"/>
    <property type="evidence" value="ECO:0007669"/>
    <property type="project" value="InterPro"/>
</dbReference>
<dbReference type="EC" id="2.3.1.94" evidence="11"/>
<dbReference type="OrthoDB" id="9778690at2"/>
<dbReference type="PROSITE" id="PS00455">
    <property type="entry name" value="AMP_BINDING"/>
    <property type="match status" value="1"/>
</dbReference>
<comment type="pathway">
    <text evidence="9">Antibiotic biosynthesis; erythromycin biosynthesis.</text>
</comment>
<dbReference type="FunFam" id="3.40.366.10:FF:000002">
    <property type="entry name" value="Probable polyketide synthase 2"/>
    <property type="match status" value="2"/>
</dbReference>
<dbReference type="GO" id="GO:0004315">
    <property type="term" value="F:3-oxoacyl-[acyl-carrier-protein] synthase activity"/>
    <property type="evidence" value="ECO:0007669"/>
    <property type="project" value="InterPro"/>
</dbReference>
<dbReference type="InterPro" id="IPR001227">
    <property type="entry name" value="Ac_transferase_dom_sf"/>
</dbReference>
<keyword evidence="4" id="KW-0677">Repeat</keyword>
<dbReference type="SUPFAM" id="SSF47336">
    <property type="entry name" value="ACP-like"/>
    <property type="match status" value="4"/>
</dbReference>
<evidence type="ECO:0000256" key="4">
    <source>
        <dbReference type="ARBA" id="ARBA00022737"/>
    </source>
</evidence>
<dbReference type="GO" id="GO:0006633">
    <property type="term" value="P:fatty acid biosynthetic process"/>
    <property type="evidence" value="ECO:0007669"/>
    <property type="project" value="InterPro"/>
</dbReference>
<dbReference type="PROSITE" id="PS50075">
    <property type="entry name" value="CARRIER"/>
    <property type="match status" value="4"/>
</dbReference>
<dbReference type="CDD" id="cd08952">
    <property type="entry name" value="KR_1_SDR_x"/>
    <property type="match status" value="1"/>
</dbReference>
<gene>
    <name evidence="14" type="primary">rifA</name>
    <name evidence="14" type="ordered locus">AMED_0617</name>
</gene>
<dbReference type="GeneID" id="92868419"/>
<dbReference type="SMART" id="SM00826">
    <property type="entry name" value="PKS_DH"/>
    <property type="match status" value="1"/>
</dbReference>
<dbReference type="Pfam" id="PF16197">
    <property type="entry name" value="KAsynt_C_assoc"/>
    <property type="match status" value="3"/>
</dbReference>
<evidence type="ECO:0000256" key="6">
    <source>
        <dbReference type="ARBA" id="ARBA00023315"/>
    </source>
</evidence>
<dbReference type="RefSeq" id="WP_013222547.1">
    <property type="nucleotide sequence ID" value="NC_014318.1"/>
</dbReference>
<dbReference type="Pfam" id="PF02801">
    <property type="entry name" value="Ketoacyl-synt_C"/>
    <property type="match status" value="3"/>
</dbReference>
<keyword evidence="5" id="KW-0511">Multifunctional enzyme</keyword>
<keyword evidence="6" id="KW-0012">Acyltransferase</keyword>
<dbReference type="SUPFAM" id="SSF51735">
    <property type="entry name" value="NAD(P)-binding Rossmann-fold domains"/>
    <property type="match status" value="4"/>
</dbReference>
<dbReference type="Gene3D" id="3.40.366.10">
    <property type="entry name" value="Malonyl-Coenzyme A Acyl Carrier Protein, domain 2"/>
    <property type="match status" value="3"/>
</dbReference>
<evidence type="ECO:0000256" key="3">
    <source>
        <dbReference type="ARBA" id="ARBA00022679"/>
    </source>
</evidence>
<dbReference type="eggNOG" id="COG1028">
    <property type="taxonomic scope" value="Bacteria"/>
</dbReference>
<dbReference type="InterPro" id="IPR014043">
    <property type="entry name" value="Acyl_transferase_dom"/>
</dbReference>
<proteinExistence type="predicted"/>
<dbReference type="InterPro" id="IPR036736">
    <property type="entry name" value="ACP-like_sf"/>
</dbReference>
<evidence type="ECO:0000256" key="9">
    <source>
        <dbReference type="ARBA" id="ARBA00060622"/>
    </source>
</evidence>
<feature type="domain" description="Ketosynthase family 3 (KS3)" evidence="13">
    <location>
        <begin position="631"/>
        <end position="1053"/>
    </location>
</feature>
<dbReference type="GO" id="GO:0047879">
    <property type="term" value="F:erythronolide synthase activity"/>
    <property type="evidence" value="ECO:0007669"/>
    <property type="project" value="UniProtKB-EC"/>
</dbReference>
<dbReference type="Gene3D" id="3.30.300.30">
    <property type="match status" value="1"/>
</dbReference>
<dbReference type="Pfam" id="PF13193">
    <property type="entry name" value="AMP-binding_C"/>
    <property type="match status" value="1"/>
</dbReference>
<dbReference type="InterPro" id="IPR049552">
    <property type="entry name" value="PKS_DH_N"/>
</dbReference>
<dbReference type="Gene3D" id="3.40.47.10">
    <property type="match status" value="3"/>
</dbReference>
<dbReference type="CDD" id="cd08956">
    <property type="entry name" value="KR_3_FAS_SDR_x"/>
    <property type="match status" value="1"/>
</dbReference>
<dbReference type="InterPro" id="IPR009081">
    <property type="entry name" value="PP-bd_ACP"/>
</dbReference>
<dbReference type="GO" id="GO:0004312">
    <property type="term" value="F:fatty acid synthase activity"/>
    <property type="evidence" value="ECO:0007669"/>
    <property type="project" value="TreeGrafter"/>
</dbReference>
<sequence>MRTDLIKPLHVALLENATRFAGKPAFADDHRTVTYGDLEARTRRLAGHLAGLGVRHGDRVAICLGNRVSTVESYFAILRAGAVGVPLNPGSATAELEHPLTDSGATVVVTDAAQAARLRLAPHVELLVTGDDVPEGAHSYDELALSEPAEPAADDLELDEPAWMFYTSGTTGRPKGVVSTQRNCLWSVASCYVPFPGLSDQDRVLWPLPLFHSLSHIACVLSATVVGASVRIADGSSADDVMRLIEAESSTFLAGVPTTYHHLVRAARQRGFSAPSLRIGLAGGAVLGAGLRSEFEETFGVPLIDAYGSTETCGAITMNPPDGARVEGSCGLAVPGVDVRVVDPDTGLDVPAGEEGEVWVSGPNVMLGYHNSPEATAAAMRDGWFRTGDLARRDDAGYFTICGRIKELIIRGGANIHPGEVEAVLRTVDGVADAAVGGVPHDTLGEVPVAYVIPGPTGFDPAALIEKCREQLSAYKVPDRILEVAHIPRTASGKIRRGLLTDEPAQLRYAATEHEEQSRHADESVAAALRARLSGLDERAQCELLEDLVRTQAADVLGQPVPDGRAFRDLGFTSLAIVELRNRLTEHTGLWLPASAVFDHPTPAALAARVRAELLGITQAVAEPVVAADPGEPIAIVGMACRLPGGVASPEDLWRLVAERVDAVSEFPGDRGWDLDSLIDPDRERAGTSYVGQGGFLHDAGEFDAGFFGISPREAVAMDPQQRLLLETSWEALENAGVDPIALKGTDTGVFSGLMGQGYGSGAVAPELEGFVTTGVASSVASGRVSYVLGLEGPAVTVDTACSSSLVAMHLAAQALRQGECSMALAGGVTVMATPGSFVEFSRQRALAPDGRCKAFAAAADGTGWSEGVGVVVLERLSVARERGHRILAVLRGSAVNQDGASNGLTAPNGLSQQRVIRRALAAAGLAPSDVDVVEAHGTGTTLGDPIEAQALLATYGQERKQPLWLGSLKSNIGHAQAAAGVAGVIKMVQALRHETLPPTLHVDKPTLEVDWSAGAIELLTEARAWPRNGRPRRAGVSSFGVSGTNAHLILEEAPAEEPVAAPELPVVPLVVSARSTESLSGQAERLASLLEGDVSLTEVAGALVSRRAVLDERAVVVAGSREEAVTGLRALNTAGSGTPGKVVWVFPGQGTQWAGMGRELLAESPVFAERIAECAAALAPWIDWSLVDVLRGEGDLGRVDVLQPACFAVMVGLAAVWESVGVRPDAVVGHSQGEIAAACVSGALSLEDAAKVVALRSQAIAAELSGRGGMASVALGEDDVVSRLVDGVEVAAVNGPSSVVIAGDAHALDATLEILSGEGIRVRRVAVDYASHTRHVEDIRDTLAETLAGISAQAPAVPFYSTVTSEWVRDAGVLDGGYWYRNLRNQVRFGAAATALLEQGHTVFVEVSAHPVTVQPLSELTGDAIGTLRREDGGLRRLLASMGELFVRGIDVDWTAMVPAAGWVDLPTYAFEHRHYWLEPAEPASAGDPLLGTVVSTPGSDRLTAVAQWSRRAQPWAVDGLVPNAALVEAAIRLGDLAGTPVVGELVVDAPVVLPRRGSREVQLIVGEPGEQRRRPIEVFSREADEPWTRHAHGTLAPAAAAVPEPAAAGDATDVTVAGLRDADRYGIHPALLDAAVRTVVGDDLLPSVWTGVSLLASGATAVTVTPTATGLRLTDPAGQPVLTVESVRGTPFVAEQGTTDALFRVDWPEIPLPTAETADFLPYEATSAEATLSALQAWLADPAETRLAVVTGDCTEPGAAAIWGLVRSAQSEHPGRIVLADLDDPAVLPAVVASGEPQVRVRNGVASVPRLTRVTPRQDARPLDPEGTVLITGGTGTLGALTARHLVTAHGVRHLVLVSRRGEAPELQEELTALGASVAIAACDVADRAQLEAVLRAIPAEHPLTAVIHTAGVLDDGVVTELTPDRLATVRRPKVDAARLLDELTREADLAAFVLFSSAAGVLGNPGQAGYAAANAELDALARQRNSLDLPAVSIAWGYWATVSGMTEHLGDADLRRNQRIGMSGLPADEGMALLDAAIATGGTLVAAKFDVAALRATAKAGGPVPPLLRGLAPLPRRAAAKTASLTERLAGLAETEQAAALLDLVRRHAAEVLGHSGAESVHSGRTFKDAGFDSLTAVELRNRLAAATGLTLSPAMIFDYPKPPALADHLRAKLFGSAANRPAEIGTAAAEEPIAIVAMACRFPGGVHSPEDLWRLVADGADAVTEFPADRGWDTDRLYHEDPDHEGTTYVRHGAFLDDAAGFDAAFFGISPNEALAMDPQQRLLLETSWELFERAAIDPTTLAGQDIGVFAGVNSHDYSMRMHRAAGVEGFRLTGGSASVLSGRVAYHFGVEGPAVTVDTACSSSLVALHMAVQALQRGECSMALAGGVMVMGTVETFVEFSRQRGLAPDGRCKAFADGADGTGWSEGVGLLLVERLSEAQRRGHQVLAVVRGSAVNSDGASNGLTAPNGPSQQRVIRKALAAAGLSTSDVDAVEAHGTGTTLGDPIEAEALLATYGQNRETPLWLGSVKSNLGHTQAAAGVAGVIKMVMAMRHGVLPRTLHVDRPSSYVDWSAGAVELLTEARDWVSNGHPRRAGVSSFGIGGTNAHVVLEEVAAPITTPQPEPAEFLVPVLVSARTAAGLRGQAGRLAAFLGDRTDVRVPDAAYALATTRAQLDHRAVVLASDRAQLCADLAAFGSGVVTGTPVDGKLAVLFTGQGSQWAGMGRELAETFPVFRDAFEAACEAVDTHLRERPLREVVFDDSALLDQTMYTQGALFAVETALFRLFESWGVRPGLLAGHSIGELAAAHVSGVLDLADAGELVAARGRLMQALPAGGAMVAVQATEDEVAPLLDGTVCVAAVNGPDSVVLSGTEAAVLAVADELAGRGRKTRRLAVSHAFHSPLMEPMLDDFRAVAERLTYRAGSLPVVSTLTGELAALDSPDYWVGQVRNAVRFSDAVTALGAQGASTFLELGPGGALAAMALGTLGGPEQSCVATLRKNGAEVPDVLTALAELHVRGVGVDWTTVLDEPATAVGTVLPTYAFQHQRFWVDVDETAAVSVTPPPAEPIVDRPVQDVLELVRESAAVVLGHRDAGSFDLDRSFKDHGFDSLSAVKLRNRLRDFTGVELPSTLIFDYPNPAVLADHLRAELLGERPAAPAPVTRDVSDEPIAIVGMSTRLPGGADSPEELWKLVAEGRDAVSGFPVDRGWDLDGLYHPDPAHAGTSYTRSGGFLHDAAQFDAGLFGISPREALAMDPQQRLLLETSWEALERAGVDPLSARGSDVGVFTGIVHHDYVTRLREVPEDVQGYTMTGTASSVASGRVAYVFGFEGPAVTVDTACSSSLVAMHLAAQALRQGECSMALAGGATVMASPDAFLEFSRQRGLSADGRCKAYAEGADGTGWAEGVGVVVLERLSVARERGHRVLAVLRGSAVNQDGASNGLTAPNGPSQQRVIRGALASAGLAPSDVDVVEGHGTGTALGDPIEVQALLATYGQEREQPLWLGSLKSNLGHTQAAAGVVGVIKMIMAMRHGVMPATLHVDERTSQVDWSAGAIEVLTEAREWPRTGRPRRAGVSSFGASGTNAHLIIEEGPAEEAVDEEVASVVPLVVSARSAGSLAGQAGRLAAVLENESLAGVAGALVSGRATLNERAVVIAGSRDEAQDGLQALARGENAPGVVTGTAGKPGKVVWVFPGQGSQWMGMGRDLLDSSPVFAARIKECAAALEQWTDWSLLDVLRGDADLLDRVDVVQPASFAMMVGLAAVWTSLGVTPDAVLGHSQGEIAAACVSGALSLDDAAKVVALRSQAIAGELAGRGGMASVALSEEDAVARLTPWANRVEVAAVNSPSSVVIAGDAQALDEALEALAGDGVRVRRVAVDYASHTRHVEAIAETLAKTLAGIDARVPAIPFYSTVLGTWIEQAVVDAGYWYRNLRQQVRFGPSVADLAGLGHTVFVEISAHPVLVQPLSEISDDAVVTGSLRRDDGGLRRLLASAAELYVRGVAVDWTAAVPAAGWVDLPTYAFDRRHFWLHEAETAEAAEGMDGEFWTAIEQSDVDSLAELLELVPEQRGALSTVVPVLAQWRDRRRERSTAEKLRYQVTWQPLEREAAGVPGGRWLAVVPAGTTDALLKELTGQGLDIVRLEIEEASRAQLAEQLRNVLAEHDLTGVLSLLALDGGPADAAEITASTLALVQALGDTTTSAPLWCLTSGAVNIGIQDAVTAPAQAAVWGLGRAVALERLDRWGGLVDLPAAIDARTAQALLGVLNGAAGEDQLAVRRSGVYRRRLVRKPVPESATSRWEPRGTVLVTGGAEGLGRHASVWLAQSGAERLIVTGTDGVDELTAELAEFGTTVEFCADTDRDAIAQLVADSEVTAVVHAADIAQTSSVDDTGVADLDEVFAAKVTTAVWLDQLFEDTPLDAFVVFSSIAGIWGGGGQGPAGAANAVLDALVEWRRARGLKATSIAWGALDQIGIGMDEAALAQLRRRGVIPMAPPLAVTAMVQAVAGNEKAVAVADMDWAAFIPAFTSVRPSPLFADLPEAKAILRAAQDDGEDGDTASSLADSLRAVPDAEQNRILLKLVRGHASTVLGHSGAEGIGPRQAFQEVGFDSLAAVNLRNSLHAATGLRLPATLIFDYPTPEALVGYLRVELLREADDGLDGREDDLRRVLAAVPFARFKEAGVLDTLLGLADTGTEPGTDAETTEAAPAADDAELIDALDISGLVQRALGQTS</sequence>